<gene>
    <name evidence="1" type="ORF">P13BB106kb_p085</name>
</gene>
<dbReference type="EMBL" id="MF979564">
    <property type="protein sequence ID" value="ATS94069.1"/>
    <property type="molecule type" value="Genomic_DNA"/>
</dbReference>
<reference evidence="1 2" key="1">
    <citation type="submission" date="2017-09" db="EMBL/GenBank/DDBJ databases">
        <title>Complete genome sequence of bacteriophage (DU_PP_V) infecting Pectobacterium spp.</title>
        <authorList>
            <person name="Park T.-H."/>
        </authorList>
    </citation>
    <scope>NUCLEOTIDE SEQUENCE [LARGE SCALE GENOMIC DNA]</scope>
</reference>
<protein>
    <submittedName>
        <fullName evidence="1">Uncharacterized protein</fullName>
    </submittedName>
</protein>
<evidence type="ECO:0000313" key="1">
    <source>
        <dbReference type="EMBL" id="ATS94069.1"/>
    </source>
</evidence>
<sequence length="74" mass="8747">MDQRWKVPKKKKAKIKPRDSVEMCRVLPTRLANIKGSVDWLRKYPRTKLGENISHDLNNLYKQLAELVKDSEIK</sequence>
<accession>A0A2D2W6Z7</accession>
<keyword evidence="2" id="KW-1185">Reference proteome</keyword>
<proteinExistence type="predicted"/>
<organism evidence="1 2">
    <name type="scientific">Pectobacterium phage DU_PP_V</name>
    <dbReference type="NCBI Taxonomy" id="2041492"/>
    <lineage>
        <taxon>Viruses</taxon>
        <taxon>Duplodnaviria</taxon>
        <taxon>Heunggongvirae</taxon>
        <taxon>Uroviricota</taxon>
        <taxon>Caudoviricetes</taxon>
        <taxon>Demerecviridae</taxon>
        <taxon>Mccorquodalevirinae</taxon>
        <taxon>Hongcheonvirus</taxon>
        <taxon>Hongcheonvirus DUPPV</taxon>
    </lineage>
</organism>
<name>A0A2D2W6Z7_9CAUD</name>
<evidence type="ECO:0000313" key="2">
    <source>
        <dbReference type="Proteomes" id="UP000240663"/>
    </source>
</evidence>
<dbReference type="Proteomes" id="UP000240663">
    <property type="component" value="Segment"/>
</dbReference>